<dbReference type="SUPFAM" id="SSF47353">
    <property type="entry name" value="Retrovirus capsid dimerization domain-like"/>
    <property type="match status" value="2"/>
</dbReference>
<accession>A0ABD1K7A2</accession>
<proteinExistence type="predicted"/>
<dbReference type="PANTHER" id="PTHR46888">
    <property type="entry name" value="ZINC KNUCKLE DOMAINCONTAINING PROTEIN-RELATED"/>
    <property type="match status" value="1"/>
</dbReference>
<dbReference type="InterPro" id="IPR038269">
    <property type="entry name" value="SCAN_sf"/>
</dbReference>
<organism evidence="3 4">
    <name type="scientific">Coilia grayii</name>
    <name type="common">Gray's grenadier anchovy</name>
    <dbReference type="NCBI Taxonomy" id="363190"/>
    <lineage>
        <taxon>Eukaryota</taxon>
        <taxon>Metazoa</taxon>
        <taxon>Chordata</taxon>
        <taxon>Craniata</taxon>
        <taxon>Vertebrata</taxon>
        <taxon>Euteleostomi</taxon>
        <taxon>Actinopterygii</taxon>
        <taxon>Neopterygii</taxon>
        <taxon>Teleostei</taxon>
        <taxon>Clupei</taxon>
        <taxon>Clupeiformes</taxon>
        <taxon>Clupeoidei</taxon>
        <taxon>Engraulidae</taxon>
        <taxon>Coilinae</taxon>
        <taxon>Coilia</taxon>
    </lineage>
</organism>
<dbReference type="Gene3D" id="1.10.4020.10">
    <property type="entry name" value="DNA breaking-rejoining enzymes"/>
    <property type="match status" value="2"/>
</dbReference>
<dbReference type="Proteomes" id="UP001591681">
    <property type="component" value="Unassembled WGS sequence"/>
</dbReference>
<evidence type="ECO:0000313" key="4">
    <source>
        <dbReference type="Proteomes" id="UP001591681"/>
    </source>
</evidence>
<evidence type="ECO:0000256" key="1">
    <source>
        <dbReference type="SAM" id="MobiDB-lite"/>
    </source>
</evidence>
<name>A0ABD1K7A2_9TELE</name>
<feature type="domain" description="SCAN box" evidence="2">
    <location>
        <begin position="366"/>
        <end position="440"/>
    </location>
</feature>
<dbReference type="PANTHER" id="PTHR46888:SF13">
    <property type="entry name" value="RIBONUCLEASE H"/>
    <property type="match status" value="1"/>
</dbReference>
<sequence>MMPLSSDNRRFEGRLEGTKAEGCCYSCTKAEGCCYSGTKAEGCCYSGTKAEGCCYSGTKAEGCCYSCTKAEGCCYSCTKAEGCCYSGTKAEGCCYSGTKAEGCCYSGTKAEGCCYSGTKAEGCCYSGTKAEGAAHDCEAVRCNLVSEEAGLIEERQPPSWKPHTEGFEAASAPVSQRNVTDEKPIPGIPESNMQKQSKIFGTIVEPSDQNEVEKLRDEKEARLLKEKEMDFELRKLEYQVQLQRMEREERDRERDHALAIKKLELELKHCESPQSASPLVSQQPYFDVCKNIRLVPPFSKKDVDKYFVHFERVATSLKWPKEVWPLLLQSVLSGKAQDVFSALDIDRANQYDVVKTTILHAYELVPEAYHQRFWYARKPEQQTFVEFACEKERLFDRWCCAQKVESKEDLRRLVLLEDFMKGLPEVVAVYLNEHQKVEPSDQNEVEKLRDEKEARLLKEKEMDFELRKLEYQVQLQRMEREERDRERDHALAIKKLELELKHCESPQSASPLVSQQPYFDVCKNIRLVPPFSEKDVDKYFVHFERVATSLKWPKEVWPLLLQSVLSGKAQDVFSALDIDRANQYDVVKTTILYAYELVPEAYRQRFRYARKPEQQTFVEFACEKEHLFDRWCCAQKVESKEDLRRLVLLEDFMNGLPEVVAVYLNEHQVTRAAMELTATGDSAANTLETDRCGPG</sequence>
<feature type="domain" description="SCAN box" evidence="2">
    <location>
        <begin position="599"/>
        <end position="671"/>
    </location>
</feature>
<feature type="compositionally biased region" description="Basic and acidic residues" evidence="1">
    <location>
        <begin position="156"/>
        <end position="166"/>
    </location>
</feature>
<dbReference type="Pfam" id="PF02023">
    <property type="entry name" value="SCAN"/>
    <property type="match status" value="2"/>
</dbReference>
<dbReference type="InterPro" id="IPR003309">
    <property type="entry name" value="SCAN_dom"/>
</dbReference>
<dbReference type="SUPFAM" id="SSF141571">
    <property type="entry name" value="Pentapeptide repeat-like"/>
    <property type="match status" value="1"/>
</dbReference>
<feature type="region of interest" description="Disordered" evidence="1">
    <location>
        <begin position="156"/>
        <end position="180"/>
    </location>
</feature>
<evidence type="ECO:0000259" key="2">
    <source>
        <dbReference type="Pfam" id="PF02023"/>
    </source>
</evidence>
<evidence type="ECO:0000313" key="3">
    <source>
        <dbReference type="EMBL" id="KAL2095017.1"/>
    </source>
</evidence>
<gene>
    <name evidence="3" type="ORF">ACEWY4_009736</name>
</gene>
<keyword evidence="4" id="KW-1185">Reference proteome</keyword>
<comment type="caution">
    <text evidence="3">The sequence shown here is derived from an EMBL/GenBank/DDBJ whole genome shotgun (WGS) entry which is preliminary data.</text>
</comment>
<reference evidence="3 4" key="1">
    <citation type="submission" date="2024-09" db="EMBL/GenBank/DDBJ databases">
        <title>A chromosome-level genome assembly of Gray's grenadier anchovy, Coilia grayii.</title>
        <authorList>
            <person name="Fu Z."/>
        </authorList>
    </citation>
    <scope>NUCLEOTIDE SEQUENCE [LARGE SCALE GENOMIC DNA]</scope>
    <source>
        <strain evidence="3">G4</strain>
        <tissue evidence="3">Muscle</tissue>
    </source>
</reference>
<dbReference type="Gene3D" id="2.160.20.80">
    <property type="entry name" value="E3 ubiquitin-protein ligase SopA"/>
    <property type="match status" value="1"/>
</dbReference>
<protein>
    <recommendedName>
        <fullName evidence="2">SCAN box domain-containing protein</fullName>
    </recommendedName>
</protein>
<dbReference type="AlphaFoldDB" id="A0ABD1K7A2"/>
<dbReference type="EMBL" id="JBHFQA010000008">
    <property type="protein sequence ID" value="KAL2095017.1"/>
    <property type="molecule type" value="Genomic_DNA"/>
</dbReference>